<name>A0A1X7TDV9_AMPQE</name>
<evidence type="ECO:0000256" key="1">
    <source>
        <dbReference type="ARBA" id="ARBA00022723"/>
    </source>
</evidence>
<evidence type="ECO:0000256" key="2">
    <source>
        <dbReference type="ARBA" id="ARBA00022771"/>
    </source>
</evidence>
<dbReference type="PROSITE" id="PS51058">
    <property type="entry name" value="ZF_CXXC"/>
    <property type="match status" value="1"/>
</dbReference>
<evidence type="ECO:0000256" key="3">
    <source>
        <dbReference type="ARBA" id="ARBA00022833"/>
    </source>
</evidence>
<dbReference type="GO" id="GO:0003677">
    <property type="term" value="F:DNA binding"/>
    <property type="evidence" value="ECO:0007669"/>
    <property type="project" value="InterPro"/>
</dbReference>
<dbReference type="GO" id="GO:0008270">
    <property type="term" value="F:zinc ion binding"/>
    <property type="evidence" value="ECO:0007669"/>
    <property type="project" value="UniProtKB-KW"/>
</dbReference>
<keyword evidence="2 4" id="KW-0863">Zinc-finger</keyword>
<dbReference type="EnsemblMetazoa" id="Aqu2.1.12794_001">
    <property type="protein sequence ID" value="Aqu2.1.12794_001"/>
    <property type="gene ID" value="Aqu2.1.12794"/>
</dbReference>
<evidence type="ECO:0000256" key="4">
    <source>
        <dbReference type="PROSITE-ProRule" id="PRU00509"/>
    </source>
</evidence>
<dbReference type="Pfam" id="PF02008">
    <property type="entry name" value="zf-CXXC"/>
    <property type="match status" value="1"/>
</dbReference>
<keyword evidence="3" id="KW-0862">Zinc</keyword>
<evidence type="ECO:0000313" key="6">
    <source>
        <dbReference type="EnsemblMetazoa" id="Aqu2.1.12794_001"/>
    </source>
</evidence>
<dbReference type="InParanoid" id="A0A1X7TDV9"/>
<dbReference type="STRING" id="400682.A0A1X7TDV9"/>
<accession>A0A1X7TDV9</accession>
<feature type="domain" description="CXXC-type" evidence="5">
    <location>
        <begin position="1"/>
        <end position="43"/>
    </location>
</feature>
<protein>
    <recommendedName>
        <fullName evidence="5">CXXC-type domain-containing protein</fullName>
    </recommendedName>
</protein>
<evidence type="ECO:0000259" key="5">
    <source>
        <dbReference type="PROSITE" id="PS51058"/>
    </source>
</evidence>
<proteinExistence type="predicted"/>
<reference evidence="6" key="1">
    <citation type="submission" date="2017-05" db="UniProtKB">
        <authorList>
            <consortium name="EnsemblMetazoa"/>
        </authorList>
    </citation>
    <scope>IDENTIFICATION</scope>
</reference>
<keyword evidence="1" id="KW-0479">Metal-binding</keyword>
<dbReference type="AlphaFoldDB" id="A0A1X7TDV9"/>
<dbReference type="InterPro" id="IPR002857">
    <property type="entry name" value="Znf_CXXC"/>
</dbReference>
<organism evidence="6">
    <name type="scientific">Amphimedon queenslandica</name>
    <name type="common">Sponge</name>
    <dbReference type="NCBI Taxonomy" id="400682"/>
    <lineage>
        <taxon>Eukaryota</taxon>
        <taxon>Metazoa</taxon>
        <taxon>Porifera</taxon>
        <taxon>Demospongiae</taxon>
        <taxon>Heteroscleromorpha</taxon>
        <taxon>Haplosclerida</taxon>
        <taxon>Niphatidae</taxon>
        <taxon>Amphimedon</taxon>
    </lineage>
</organism>
<sequence>VRKRCGKCIACTRQDCKDCESCRDMKKYGGPGTKNNVVEKENV</sequence>